<keyword evidence="4" id="KW-1185">Reference proteome</keyword>
<feature type="chain" id="PRO_5026308657" evidence="1">
    <location>
        <begin position="20"/>
        <end position="232"/>
    </location>
</feature>
<dbReference type="AlphaFoldDB" id="A0A6G6GKS7"/>
<dbReference type="InterPro" id="IPR000866">
    <property type="entry name" value="AhpC/TSA"/>
</dbReference>
<organism evidence="3 4">
    <name type="scientific">Rasiella rasia</name>
    <dbReference type="NCBI Taxonomy" id="2744027"/>
    <lineage>
        <taxon>Bacteria</taxon>
        <taxon>Pseudomonadati</taxon>
        <taxon>Bacteroidota</taxon>
        <taxon>Flavobacteriia</taxon>
        <taxon>Flavobacteriales</taxon>
        <taxon>Flavobacteriaceae</taxon>
        <taxon>Rasiella</taxon>
    </lineage>
</organism>
<dbReference type="PROSITE" id="PS51257">
    <property type="entry name" value="PROKAR_LIPOPROTEIN"/>
    <property type="match status" value="1"/>
</dbReference>
<dbReference type="InterPro" id="IPR036249">
    <property type="entry name" value="Thioredoxin-like_sf"/>
</dbReference>
<accession>A0A6G6GKS7</accession>
<dbReference type="InterPro" id="IPR013766">
    <property type="entry name" value="Thioredoxin_domain"/>
</dbReference>
<dbReference type="PANTHER" id="PTHR43640:SF1">
    <property type="entry name" value="THIOREDOXIN-DEPENDENT PEROXIREDOXIN"/>
    <property type="match status" value="1"/>
</dbReference>
<dbReference type="KEGG" id="mgel:G5B37_05995"/>
<dbReference type="GO" id="GO:0016209">
    <property type="term" value="F:antioxidant activity"/>
    <property type="evidence" value="ECO:0007669"/>
    <property type="project" value="InterPro"/>
</dbReference>
<dbReference type="Proteomes" id="UP000505306">
    <property type="component" value="Chromosome"/>
</dbReference>
<keyword evidence="1" id="KW-0732">Signal</keyword>
<name>A0A6G6GKS7_9FLAO</name>
<dbReference type="SUPFAM" id="SSF52833">
    <property type="entry name" value="Thioredoxin-like"/>
    <property type="match status" value="1"/>
</dbReference>
<evidence type="ECO:0000259" key="2">
    <source>
        <dbReference type="PROSITE" id="PS51352"/>
    </source>
</evidence>
<dbReference type="GO" id="GO:0016491">
    <property type="term" value="F:oxidoreductase activity"/>
    <property type="evidence" value="ECO:0007669"/>
    <property type="project" value="InterPro"/>
</dbReference>
<proteinExistence type="predicted"/>
<reference evidence="3 4" key="1">
    <citation type="submission" date="2020-02" db="EMBL/GenBank/DDBJ databases">
        <title>Complete genome sequence of Flavobacteriaceae bacterium.</title>
        <authorList>
            <person name="Kim S.-J."/>
            <person name="Kim Y.-S."/>
            <person name="Kim K.-H."/>
        </authorList>
    </citation>
    <scope>NUCLEOTIDE SEQUENCE [LARGE SCALE GENOMIC DNA]</scope>
    <source>
        <strain evidence="3 4">RR4-40</strain>
    </source>
</reference>
<dbReference type="Gene3D" id="3.40.30.10">
    <property type="entry name" value="Glutaredoxin"/>
    <property type="match status" value="1"/>
</dbReference>
<evidence type="ECO:0000256" key="1">
    <source>
        <dbReference type="SAM" id="SignalP"/>
    </source>
</evidence>
<gene>
    <name evidence="3" type="ORF">G5B37_05995</name>
</gene>
<dbReference type="PROSITE" id="PS51352">
    <property type="entry name" value="THIOREDOXIN_2"/>
    <property type="match status" value="1"/>
</dbReference>
<dbReference type="EMBL" id="CP049057">
    <property type="protein sequence ID" value="QIE59124.1"/>
    <property type="molecule type" value="Genomic_DNA"/>
</dbReference>
<dbReference type="InterPro" id="IPR047262">
    <property type="entry name" value="PRX-like1"/>
</dbReference>
<dbReference type="RefSeq" id="WP_164679153.1">
    <property type="nucleotide sequence ID" value="NZ_CP049057.1"/>
</dbReference>
<dbReference type="Pfam" id="PF00578">
    <property type="entry name" value="AhpC-TSA"/>
    <property type="match status" value="1"/>
</dbReference>
<feature type="signal peptide" evidence="1">
    <location>
        <begin position="1"/>
        <end position="19"/>
    </location>
</feature>
<feature type="domain" description="Thioredoxin" evidence="2">
    <location>
        <begin position="54"/>
        <end position="207"/>
    </location>
</feature>
<evidence type="ECO:0000313" key="4">
    <source>
        <dbReference type="Proteomes" id="UP000505306"/>
    </source>
</evidence>
<dbReference type="CDD" id="cd02969">
    <property type="entry name" value="PRX_like1"/>
    <property type="match status" value="1"/>
</dbReference>
<protein>
    <submittedName>
        <fullName evidence="3">Thioredoxin family protein</fullName>
    </submittedName>
</protein>
<evidence type="ECO:0000313" key="3">
    <source>
        <dbReference type="EMBL" id="QIE59124.1"/>
    </source>
</evidence>
<sequence>MKTQIFKIVLPLFCIAVLASCQEKVSTTAVENVETTKEVALADTKEVPVKTKGYGIGDVAADFKLKDVDGKMVSLSDYKDAKGFIVIFTCNTCPFAVASEERIVALDTEYKAKGYPVIAINPNDPEVQPDDTYELMQAKAKEAGFTFPYLYDSSNSVYATYGATKTPHIYLLNKEDKGNVVKYIGAIDDNVRNGDAVKDRFLANAINELLAGKEISVKETKAIGCSVKQKKA</sequence>
<dbReference type="PANTHER" id="PTHR43640">
    <property type="entry name" value="OS07G0260300 PROTEIN"/>
    <property type="match status" value="1"/>
</dbReference>